<organism evidence="4 5">
    <name type="scientific">Paragemmobacter kunshanensis</name>
    <dbReference type="NCBI Taxonomy" id="2583234"/>
    <lineage>
        <taxon>Bacteria</taxon>
        <taxon>Pseudomonadati</taxon>
        <taxon>Pseudomonadota</taxon>
        <taxon>Alphaproteobacteria</taxon>
        <taxon>Rhodobacterales</taxon>
        <taxon>Paracoccaceae</taxon>
        <taxon>Paragemmobacter</taxon>
    </lineage>
</organism>
<gene>
    <name evidence="4" type="ORF">G5V65_21860</name>
</gene>
<dbReference type="SMR" id="A0A6M1UBT5"/>
<dbReference type="EC" id="1.1.1.47" evidence="4"/>
<evidence type="ECO:0000256" key="1">
    <source>
        <dbReference type="ARBA" id="ARBA00006484"/>
    </source>
</evidence>
<dbReference type="PANTHER" id="PTHR24321:SF15">
    <property type="entry name" value="OXIDOREDUCTASE UCPA"/>
    <property type="match status" value="1"/>
</dbReference>
<protein>
    <submittedName>
        <fullName evidence="4">Glucose 1-dehydrogenase</fullName>
        <ecNumber evidence="4">1.1.1.47</ecNumber>
    </submittedName>
</protein>
<evidence type="ECO:0000313" key="4">
    <source>
        <dbReference type="EMBL" id="NGQ93521.1"/>
    </source>
</evidence>
<comment type="caution">
    <text evidence="4">The sequence shown here is derived from an EMBL/GenBank/DDBJ whole genome shotgun (WGS) entry which is preliminary data.</text>
</comment>
<reference evidence="4 5" key="1">
    <citation type="submission" date="2020-02" db="EMBL/GenBank/DDBJ databases">
        <title>Rhodobacter translucens sp. nov., a novel bacterium isolated from activated sludge.</title>
        <authorList>
            <person name="Liu J."/>
        </authorList>
    </citation>
    <scope>NUCLEOTIDE SEQUENCE [LARGE SCALE GENOMIC DNA]</scope>
    <source>
        <strain evidence="4 5">HX-7-19</strain>
    </source>
</reference>
<dbReference type="InterPro" id="IPR002347">
    <property type="entry name" value="SDR_fam"/>
</dbReference>
<feature type="domain" description="Ketoreductase" evidence="3">
    <location>
        <begin position="7"/>
        <end position="196"/>
    </location>
</feature>
<dbReference type="RefSeq" id="WP_165054727.1">
    <property type="nucleotide sequence ID" value="NZ_JAALFE010000088.1"/>
</dbReference>
<sequence length="258" mass="27508">MERLKNKVAIVTGAALGLGAATAQMLAREGAKVVLTDIKDVEGEAVARAITENGGSAIYFKHDVADENAWERVMAGTLEQFGRLDVLVNNAGVGWGGPPEEETLERWRTLMSINLDGVFLGTKHAILTMKKNEPAGGTIINISSIEGLVGDPNLGAYNASKGGVRLYTKSVALYCAKEQLNIRANSIHPGYIWTPLVENYLAEHGDVSEGRKALDALHPIGRVGEPEDVAYGVVYLASDEAKFVTGAELVIDGGYTAQ</sequence>
<dbReference type="EMBL" id="JAALFE010000088">
    <property type="protein sequence ID" value="NGQ93521.1"/>
    <property type="molecule type" value="Genomic_DNA"/>
</dbReference>
<dbReference type="InterPro" id="IPR057326">
    <property type="entry name" value="KR_dom"/>
</dbReference>
<dbReference type="Proteomes" id="UP000474758">
    <property type="component" value="Unassembled WGS sequence"/>
</dbReference>
<evidence type="ECO:0000256" key="2">
    <source>
        <dbReference type="ARBA" id="ARBA00023002"/>
    </source>
</evidence>
<dbReference type="PRINTS" id="PR00080">
    <property type="entry name" value="SDRFAMILY"/>
</dbReference>
<keyword evidence="5" id="KW-1185">Reference proteome</keyword>
<dbReference type="FunFam" id="3.40.50.720:FF:000084">
    <property type="entry name" value="Short-chain dehydrogenase reductase"/>
    <property type="match status" value="1"/>
</dbReference>
<dbReference type="InterPro" id="IPR036291">
    <property type="entry name" value="NAD(P)-bd_dom_sf"/>
</dbReference>
<comment type="similarity">
    <text evidence="1">Belongs to the short-chain dehydrogenases/reductases (SDR) family.</text>
</comment>
<proteinExistence type="inferred from homology"/>
<dbReference type="Gene3D" id="3.40.50.720">
    <property type="entry name" value="NAD(P)-binding Rossmann-like Domain"/>
    <property type="match status" value="1"/>
</dbReference>
<dbReference type="NCBIfam" id="NF005559">
    <property type="entry name" value="PRK07231.1"/>
    <property type="match status" value="1"/>
</dbReference>
<dbReference type="SMART" id="SM00822">
    <property type="entry name" value="PKS_KR"/>
    <property type="match status" value="1"/>
</dbReference>
<accession>A0A6M1UBT5</accession>
<evidence type="ECO:0000313" key="5">
    <source>
        <dbReference type="Proteomes" id="UP000474758"/>
    </source>
</evidence>
<dbReference type="InterPro" id="IPR020904">
    <property type="entry name" value="Sc_DH/Rdtase_CS"/>
</dbReference>
<dbReference type="AlphaFoldDB" id="A0A6M1UBT5"/>
<evidence type="ECO:0000259" key="3">
    <source>
        <dbReference type="SMART" id="SM00822"/>
    </source>
</evidence>
<dbReference type="PRINTS" id="PR00081">
    <property type="entry name" value="GDHRDH"/>
</dbReference>
<keyword evidence="2 4" id="KW-0560">Oxidoreductase</keyword>
<dbReference type="PROSITE" id="PS00061">
    <property type="entry name" value="ADH_SHORT"/>
    <property type="match status" value="1"/>
</dbReference>
<dbReference type="GO" id="GO:0047936">
    <property type="term" value="F:glucose 1-dehydrogenase [NAD(P)+] activity"/>
    <property type="evidence" value="ECO:0007669"/>
    <property type="project" value="UniProtKB-EC"/>
</dbReference>
<dbReference type="Pfam" id="PF13561">
    <property type="entry name" value="adh_short_C2"/>
    <property type="match status" value="1"/>
</dbReference>
<dbReference type="PANTHER" id="PTHR24321">
    <property type="entry name" value="DEHYDROGENASES, SHORT CHAIN"/>
    <property type="match status" value="1"/>
</dbReference>
<dbReference type="SUPFAM" id="SSF51735">
    <property type="entry name" value="NAD(P)-binding Rossmann-fold domains"/>
    <property type="match status" value="1"/>
</dbReference>
<name>A0A6M1UBT5_9RHOB</name>